<reference evidence="3" key="2">
    <citation type="submission" date="2025-08" db="UniProtKB">
        <authorList>
            <consortium name="RefSeq"/>
        </authorList>
    </citation>
    <scope>IDENTIFICATION</scope>
    <source>
        <tissue evidence="3">Leaf</tissue>
    </source>
</reference>
<feature type="compositionally biased region" description="Polar residues" evidence="1">
    <location>
        <begin position="56"/>
        <end position="68"/>
    </location>
</feature>
<dbReference type="OrthoDB" id="1700140at2759"/>
<accession>A0A8B8NT92</accession>
<dbReference type="RefSeq" id="XP_030525409.1">
    <property type="nucleotide sequence ID" value="XM_030669549.2"/>
</dbReference>
<feature type="compositionally biased region" description="Polar residues" evidence="1">
    <location>
        <begin position="104"/>
        <end position="114"/>
    </location>
</feature>
<dbReference type="GeneID" id="115737423"/>
<reference evidence="2" key="1">
    <citation type="submission" date="2025-05" db="UniProtKB">
        <authorList>
            <consortium name="RefSeq"/>
        </authorList>
    </citation>
    <scope>NUCLEOTIDE SEQUENCE [LARGE SCALE GENOMIC DNA]</scope>
</reference>
<name>A0A8B8NT92_9MYRT</name>
<feature type="region of interest" description="Disordered" evidence="1">
    <location>
        <begin position="35"/>
        <end position="114"/>
    </location>
</feature>
<dbReference type="Proteomes" id="UP000827889">
    <property type="component" value="Chromosome 2"/>
</dbReference>
<evidence type="ECO:0000313" key="2">
    <source>
        <dbReference type="Proteomes" id="UP000827889"/>
    </source>
</evidence>
<organism evidence="2 3">
    <name type="scientific">Rhodamnia argentea</name>
    <dbReference type="NCBI Taxonomy" id="178133"/>
    <lineage>
        <taxon>Eukaryota</taxon>
        <taxon>Viridiplantae</taxon>
        <taxon>Streptophyta</taxon>
        <taxon>Embryophyta</taxon>
        <taxon>Tracheophyta</taxon>
        <taxon>Spermatophyta</taxon>
        <taxon>Magnoliopsida</taxon>
        <taxon>eudicotyledons</taxon>
        <taxon>Gunneridae</taxon>
        <taxon>Pentapetalae</taxon>
        <taxon>rosids</taxon>
        <taxon>malvids</taxon>
        <taxon>Myrtales</taxon>
        <taxon>Myrtaceae</taxon>
        <taxon>Myrtoideae</taxon>
        <taxon>Myrteae</taxon>
        <taxon>Australasian group</taxon>
        <taxon>Rhodamnia</taxon>
    </lineage>
</organism>
<protein>
    <submittedName>
        <fullName evidence="3">Lysine-rich arabinogalactan protein 19-like</fullName>
    </submittedName>
</protein>
<dbReference type="AlphaFoldDB" id="A0A8B8NT92"/>
<proteinExistence type="predicted"/>
<dbReference type="KEGG" id="rarg:115737423"/>
<sequence length="114" mass="11653">MEESGGTPPFTWLNPCVLVQEAVKAMLSCLGLVETAPDHPASSPLKPQDYSPPPASTAQASDPPSSATPGLDPTSPVEADDPPATGEMEDNPATFVESAVTKPPINTGTGPQTN</sequence>
<evidence type="ECO:0000313" key="3">
    <source>
        <dbReference type="RefSeq" id="XP_030525409.1"/>
    </source>
</evidence>
<gene>
    <name evidence="3" type="primary">LOC115737423</name>
</gene>
<evidence type="ECO:0000256" key="1">
    <source>
        <dbReference type="SAM" id="MobiDB-lite"/>
    </source>
</evidence>
<keyword evidence="2" id="KW-1185">Reference proteome</keyword>